<organism evidence="2 3">
    <name type="scientific">Characodon lateralis</name>
    <dbReference type="NCBI Taxonomy" id="208331"/>
    <lineage>
        <taxon>Eukaryota</taxon>
        <taxon>Metazoa</taxon>
        <taxon>Chordata</taxon>
        <taxon>Craniata</taxon>
        <taxon>Vertebrata</taxon>
        <taxon>Euteleostomi</taxon>
        <taxon>Actinopterygii</taxon>
        <taxon>Neopterygii</taxon>
        <taxon>Teleostei</taxon>
        <taxon>Neoteleostei</taxon>
        <taxon>Acanthomorphata</taxon>
        <taxon>Ovalentaria</taxon>
        <taxon>Atherinomorphae</taxon>
        <taxon>Cyprinodontiformes</taxon>
        <taxon>Goodeidae</taxon>
        <taxon>Characodon</taxon>
    </lineage>
</organism>
<comment type="caution">
    <text evidence="2">The sequence shown here is derived from an EMBL/GenBank/DDBJ whole genome shotgun (WGS) entry which is preliminary data.</text>
</comment>
<keyword evidence="1" id="KW-0812">Transmembrane</keyword>
<accession>A0ABU7CLE7</accession>
<name>A0ABU7CLE7_9TELE</name>
<sequence>MLPQLCGWWQQLRDMNMVALPRNVSLQVCLSSSSVSLPFLFYVYSLFSVSLSGIVLPYNQAPPPKKIPHRTPPFSTPFLNVCTTMFELFSEKEQMSRNCFKKLKAVLFSFFSSCIFF</sequence>
<keyword evidence="3" id="KW-1185">Reference proteome</keyword>
<keyword evidence="1" id="KW-1133">Transmembrane helix</keyword>
<evidence type="ECO:0000313" key="3">
    <source>
        <dbReference type="Proteomes" id="UP001352852"/>
    </source>
</evidence>
<evidence type="ECO:0000256" key="1">
    <source>
        <dbReference type="SAM" id="Phobius"/>
    </source>
</evidence>
<feature type="transmembrane region" description="Helical" evidence="1">
    <location>
        <begin position="39"/>
        <end position="58"/>
    </location>
</feature>
<keyword evidence="1" id="KW-0472">Membrane</keyword>
<dbReference type="EMBL" id="JAHUTJ010000313">
    <property type="protein sequence ID" value="MED6263606.1"/>
    <property type="molecule type" value="Genomic_DNA"/>
</dbReference>
<protein>
    <submittedName>
        <fullName evidence="2">Uncharacterized protein</fullName>
    </submittedName>
</protein>
<reference evidence="2 3" key="1">
    <citation type="submission" date="2021-06" db="EMBL/GenBank/DDBJ databases">
        <authorList>
            <person name="Palmer J.M."/>
        </authorList>
    </citation>
    <scope>NUCLEOTIDE SEQUENCE [LARGE SCALE GENOMIC DNA]</scope>
    <source>
        <strain evidence="2 3">CL_MEX2019</strain>
        <tissue evidence="2">Muscle</tissue>
    </source>
</reference>
<dbReference type="Proteomes" id="UP001352852">
    <property type="component" value="Unassembled WGS sequence"/>
</dbReference>
<evidence type="ECO:0000313" key="2">
    <source>
        <dbReference type="EMBL" id="MED6263606.1"/>
    </source>
</evidence>
<gene>
    <name evidence="2" type="ORF">CHARACLAT_006174</name>
</gene>
<proteinExistence type="predicted"/>